<keyword evidence="12" id="KW-1185">Reference proteome</keyword>
<dbReference type="EMBL" id="JBBPCC010000013">
    <property type="protein sequence ID" value="MEK8130217.1"/>
    <property type="molecule type" value="Genomic_DNA"/>
</dbReference>
<comment type="similarity">
    <text evidence="2 10">Belongs to the FliR/MopE/SpaR family.</text>
</comment>
<dbReference type="PANTHER" id="PTHR30065">
    <property type="entry name" value="FLAGELLAR BIOSYNTHETIC PROTEIN FLIR"/>
    <property type="match status" value="1"/>
</dbReference>
<dbReference type="PRINTS" id="PR00953">
    <property type="entry name" value="TYPE3IMRPROT"/>
</dbReference>
<keyword evidence="11" id="KW-0966">Cell projection</keyword>
<keyword evidence="4 10" id="KW-1003">Cell membrane</keyword>
<feature type="transmembrane region" description="Helical" evidence="10">
    <location>
        <begin position="178"/>
        <end position="203"/>
    </location>
</feature>
<evidence type="ECO:0000256" key="7">
    <source>
        <dbReference type="ARBA" id="ARBA00023136"/>
    </source>
</evidence>
<evidence type="ECO:0000256" key="2">
    <source>
        <dbReference type="ARBA" id="ARBA00009772"/>
    </source>
</evidence>
<feature type="transmembrane region" description="Helical" evidence="10">
    <location>
        <begin position="73"/>
        <end position="99"/>
    </location>
</feature>
<name>A0ABU9DMX0_9BACL</name>
<dbReference type="InterPro" id="IPR002010">
    <property type="entry name" value="T3SS_IM_R"/>
</dbReference>
<evidence type="ECO:0000313" key="11">
    <source>
        <dbReference type="EMBL" id="MEK8130217.1"/>
    </source>
</evidence>
<keyword evidence="11" id="KW-0969">Cilium</keyword>
<feature type="transmembrane region" description="Helical" evidence="10">
    <location>
        <begin position="6"/>
        <end position="28"/>
    </location>
</feature>
<gene>
    <name evidence="11" type="primary">fliR</name>
    <name evidence="11" type="ORF">WMW72_20125</name>
</gene>
<comment type="function">
    <text evidence="1 10">Role in flagellar biosynthesis.</text>
</comment>
<evidence type="ECO:0000256" key="8">
    <source>
        <dbReference type="ARBA" id="ARBA00023143"/>
    </source>
</evidence>
<evidence type="ECO:0000256" key="1">
    <source>
        <dbReference type="ARBA" id="ARBA00002578"/>
    </source>
</evidence>
<comment type="subcellular location">
    <subcellularLocation>
        <location evidence="10">Cell membrane</location>
        <topology evidence="10">Multi-pass membrane protein</topology>
    </subcellularLocation>
    <subcellularLocation>
        <location evidence="10">Bacterial flagellum basal body</location>
    </subcellularLocation>
</comment>
<dbReference type="Proteomes" id="UP001469365">
    <property type="component" value="Unassembled WGS sequence"/>
</dbReference>
<dbReference type="RefSeq" id="WP_341417341.1">
    <property type="nucleotide sequence ID" value="NZ_JBBPCC010000013.1"/>
</dbReference>
<evidence type="ECO:0000256" key="10">
    <source>
        <dbReference type="RuleBase" id="RU362071"/>
    </source>
</evidence>
<evidence type="ECO:0000256" key="5">
    <source>
        <dbReference type="ARBA" id="ARBA00022692"/>
    </source>
</evidence>
<evidence type="ECO:0000256" key="3">
    <source>
        <dbReference type="ARBA" id="ARBA00021717"/>
    </source>
</evidence>
<protein>
    <recommendedName>
        <fullName evidence="3 9">Flagellar biosynthetic protein FliR</fullName>
    </recommendedName>
</protein>
<feature type="transmembrane region" description="Helical" evidence="10">
    <location>
        <begin position="40"/>
        <end position="67"/>
    </location>
</feature>
<dbReference type="PANTHER" id="PTHR30065:SF1">
    <property type="entry name" value="SURFACE PRESENTATION OF ANTIGENS PROTEIN SPAR"/>
    <property type="match status" value="1"/>
</dbReference>
<evidence type="ECO:0000256" key="9">
    <source>
        <dbReference type="NCBIfam" id="TIGR01400"/>
    </source>
</evidence>
<sequence>MEWILSYFPAYMLILCRVTSFFLVAPIFSARNVPTQFKLGLSFFIALAAFGGAGAQAGVVIDGLYILAIIREILVGLCLGFVAYLFFTVVQVAGAFIDIQMGFGIANVIDPMSGTQSPVIGNLKFMIATLLFLTLNGHLYLLEAVMRSYEWIPLSNDLFDRMYGGQISEFIVKTFSEVFALSFQMAAPLVVAMFLTDVGLGLLARVAPQFNIFVIGLPLKLLIGLLMLVLLFPGYEILFTDIFAKMMEAMKGFFGLFQN</sequence>
<accession>A0ABU9DMX0</accession>
<reference evidence="11 12" key="1">
    <citation type="submission" date="2024-04" db="EMBL/GenBank/DDBJ databases">
        <title>draft genome sequnece of Paenibacillus filicis.</title>
        <authorList>
            <person name="Kim D.-U."/>
        </authorList>
    </citation>
    <scope>NUCLEOTIDE SEQUENCE [LARGE SCALE GENOMIC DNA]</scope>
    <source>
        <strain evidence="11 12">KACC14197</strain>
    </source>
</reference>
<dbReference type="InterPro" id="IPR006303">
    <property type="entry name" value="FliR"/>
</dbReference>
<evidence type="ECO:0000256" key="4">
    <source>
        <dbReference type="ARBA" id="ARBA00022475"/>
    </source>
</evidence>
<feature type="transmembrane region" description="Helical" evidence="10">
    <location>
        <begin position="119"/>
        <end position="141"/>
    </location>
</feature>
<evidence type="ECO:0000256" key="6">
    <source>
        <dbReference type="ARBA" id="ARBA00022989"/>
    </source>
</evidence>
<keyword evidence="5 10" id="KW-0812">Transmembrane</keyword>
<comment type="caution">
    <text evidence="11">The sequence shown here is derived from an EMBL/GenBank/DDBJ whole genome shotgun (WGS) entry which is preliminary data.</text>
</comment>
<dbReference type="Pfam" id="PF01311">
    <property type="entry name" value="Bac_export_1"/>
    <property type="match status" value="1"/>
</dbReference>
<keyword evidence="11" id="KW-0282">Flagellum</keyword>
<feature type="transmembrane region" description="Helical" evidence="10">
    <location>
        <begin position="210"/>
        <end position="232"/>
    </location>
</feature>
<evidence type="ECO:0000313" key="12">
    <source>
        <dbReference type="Proteomes" id="UP001469365"/>
    </source>
</evidence>
<dbReference type="NCBIfam" id="TIGR01400">
    <property type="entry name" value="fliR"/>
    <property type="match status" value="1"/>
</dbReference>
<organism evidence="11 12">
    <name type="scientific">Paenibacillus filicis</name>
    <dbReference type="NCBI Taxonomy" id="669464"/>
    <lineage>
        <taxon>Bacteria</taxon>
        <taxon>Bacillati</taxon>
        <taxon>Bacillota</taxon>
        <taxon>Bacilli</taxon>
        <taxon>Bacillales</taxon>
        <taxon>Paenibacillaceae</taxon>
        <taxon>Paenibacillus</taxon>
    </lineage>
</organism>
<keyword evidence="7 10" id="KW-0472">Membrane</keyword>
<keyword evidence="6 10" id="KW-1133">Transmembrane helix</keyword>
<proteinExistence type="inferred from homology"/>
<keyword evidence="8 10" id="KW-0975">Bacterial flagellum</keyword>